<evidence type="ECO:0000313" key="4">
    <source>
        <dbReference type="EMBL" id="RGS39597.1"/>
    </source>
</evidence>
<comment type="caution">
    <text evidence="4">The sequence shown here is derived from an EMBL/GenBank/DDBJ whole genome shotgun (WGS) entry which is preliminary data.</text>
</comment>
<dbReference type="RefSeq" id="WP_118097566.1">
    <property type="nucleotide sequence ID" value="NZ_QRVL01000008.1"/>
</dbReference>
<dbReference type="PANTHER" id="PTHR32347:SF14">
    <property type="entry name" value="EFFLUX SYSTEM COMPONENT YKNX-RELATED"/>
    <property type="match status" value="1"/>
</dbReference>
<comment type="subcellular location">
    <subcellularLocation>
        <location evidence="1">Cell envelope</location>
    </subcellularLocation>
</comment>
<name>A0A395VA18_9FIRM</name>
<keyword evidence="2 3" id="KW-0175">Coiled coil</keyword>
<evidence type="ECO:0000256" key="2">
    <source>
        <dbReference type="ARBA" id="ARBA00023054"/>
    </source>
</evidence>
<dbReference type="Proteomes" id="UP000266172">
    <property type="component" value="Unassembled WGS sequence"/>
</dbReference>
<evidence type="ECO:0000256" key="1">
    <source>
        <dbReference type="ARBA" id="ARBA00004196"/>
    </source>
</evidence>
<organism evidence="4 5">
    <name type="scientific">Roseburia hominis</name>
    <dbReference type="NCBI Taxonomy" id="301301"/>
    <lineage>
        <taxon>Bacteria</taxon>
        <taxon>Bacillati</taxon>
        <taxon>Bacillota</taxon>
        <taxon>Clostridia</taxon>
        <taxon>Lachnospirales</taxon>
        <taxon>Lachnospiraceae</taxon>
        <taxon>Roseburia</taxon>
    </lineage>
</organism>
<dbReference type="Gene3D" id="2.40.420.20">
    <property type="match status" value="1"/>
</dbReference>
<evidence type="ECO:0000256" key="3">
    <source>
        <dbReference type="SAM" id="Coils"/>
    </source>
</evidence>
<gene>
    <name evidence="4" type="ORF">DWX93_10225</name>
</gene>
<protein>
    <submittedName>
        <fullName evidence="4">Efflux RND transporter periplasmic adaptor subunit</fullName>
    </submittedName>
</protein>
<sequence>MKIKKVIAVIAGIAVTLSAAVGGVYGYKSYQDKKLIAEVQPVSNLNWGYWGDTETSYGTVTNDSSQEIYLDDSRMIKEVYVEKGDEVQKGDPLLAYDTAELQIEIERKKLDISTIENNIERQKYKYEMLKTQTPVKKDPPKLNEEQLAWYQHMDEENRLTETDKNDGRIYNYLTAASIPYNVTTNAAGELVYPAGTAEEPYIYYVNQNAYAYGGFFNAIRPTAEGGSGKHVRVIVCKKDADGKMVLDTDEATGRQTPVADDTMSPNTVELNGSDFPADYDESRMWYLFSGKEYIPTSLADEYMQAYEDFMADWEVPKGYTSEELYQEAAEIEEKLKTLDIQRRQEQLALESMEKSATDGVVYAEVDGVVKTLGDPDEKPEQGQAFLVITGDDGLYVKGTISELLLDDVKMGTVVTANSWESGMTFDATITEISDYPVSGNSWGDGNPNVSYYEYTAYIEDSSALRNGEAVDLSISTNQSDGGGIFIEKAYVRSEDGKSYCMIADENNRLKKQYVVTGRTVYGSAVEIKSGLTEDDRIAFPYGKNAVEGAAVTDESSNY</sequence>
<dbReference type="GO" id="GO:0030313">
    <property type="term" value="C:cell envelope"/>
    <property type="evidence" value="ECO:0007669"/>
    <property type="project" value="UniProtKB-SubCell"/>
</dbReference>
<dbReference type="PANTHER" id="PTHR32347">
    <property type="entry name" value="EFFLUX SYSTEM COMPONENT YKNX-RELATED"/>
    <property type="match status" value="1"/>
</dbReference>
<feature type="coiled-coil region" evidence="3">
    <location>
        <begin position="98"/>
        <end position="132"/>
    </location>
</feature>
<dbReference type="EMBL" id="QRVL01000008">
    <property type="protein sequence ID" value="RGS39597.1"/>
    <property type="molecule type" value="Genomic_DNA"/>
</dbReference>
<proteinExistence type="predicted"/>
<dbReference type="AlphaFoldDB" id="A0A395VA18"/>
<evidence type="ECO:0000313" key="5">
    <source>
        <dbReference type="Proteomes" id="UP000266172"/>
    </source>
</evidence>
<reference evidence="4 5" key="1">
    <citation type="submission" date="2018-08" db="EMBL/GenBank/DDBJ databases">
        <title>A genome reference for cultivated species of the human gut microbiota.</title>
        <authorList>
            <person name="Zou Y."/>
            <person name="Xue W."/>
            <person name="Luo G."/>
        </authorList>
    </citation>
    <scope>NUCLEOTIDE SEQUENCE [LARGE SCALE GENOMIC DNA]</scope>
    <source>
        <strain evidence="4 5">AF22-12AC</strain>
    </source>
</reference>
<accession>A0A395VA18</accession>
<dbReference type="InterPro" id="IPR050465">
    <property type="entry name" value="UPF0194_transport"/>
</dbReference>
<feature type="coiled-coil region" evidence="3">
    <location>
        <begin position="321"/>
        <end position="348"/>
    </location>
</feature>